<dbReference type="Proteomes" id="UP000017836">
    <property type="component" value="Unassembled WGS sequence"/>
</dbReference>
<comment type="similarity">
    <text evidence="1">Belongs to the chalcone isomerase family.</text>
</comment>
<protein>
    <recommendedName>
        <fullName evidence="2">Chalcone isomerase domain-containing protein</fullName>
    </recommendedName>
</protein>
<dbReference type="EMBL" id="KI392567">
    <property type="protein sequence ID" value="ERN13811.1"/>
    <property type="molecule type" value="Genomic_DNA"/>
</dbReference>
<dbReference type="PANTHER" id="PTHR47589">
    <property type="entry name" value="FATTY-ACID-BINDING PROTEIN 1"/>
    <property type="match status" value="1"/>
</dbReference>
<dbReference type="InterPro" id="IPR044228">
    <property type="entry name" value="FAP1"/>
</dbReference>
<evidence type="ECO:0000313" key="4">
    <source>
        <dbReference type="Proteomes" id="UP000017836"/>
    </source>
</evidence>
<name>W1Q0B0_AMBTC</name>
<sequence length="213" mass="23170">MASSVEGKGNEGANIEPKTGVSFPIKLGVDGHGTPLDLNGVGLRKKSIMGFGLKIYSFGIYADNNKLREQVRSKFGEGVNEVTKEIFELVIDSDAPMMVRLVMVFGGLTMSLVRKSLDEGIGASIKKLTGQKHEELLNKLMGEVQGGLKLPTGSIIEISRLPGFVLQTKVKGEVVGKTESELLCRAYFNMYLGEDPFDQDAKESFGKFLISSF</sequence>
<dbReference type="GO" id="GO:0016872">
    <property type="term" value="F:intramolecular lyase activity"/>
    <property type="evidence" value="ECO:0007669"/>
    <property type="project" value="InterPro"/>
</dbReference>
<dbReference type="Gramene" id="ERN13811">
    <property type="protein sequence ID" value="ERN13811"/>
    <property type="gene ID" value="AMTR_s00049p00212050"/>
</dbReference>
<dbReference type="InterPro" id="IPR016088">
    <property type="entry name" value="Chalcone_isomerase_3-sand"/>
</dbReference>
<dbReference type="OMA" id="TMNMVRK"/>
<dbReference type="KEGG" id="atr:18442058"/>
<evidence type="ECO:0000256" key="1">
    <source>
        <dbReference type="ARBA" id="ARBA00007166"/>
    </source>
</evidence>
<proteinExistence type="inferred from homology"/>
<gene>
    <name evidence="3" type="ORF">AMTR_s00049p00212050</name>
</gene>
<dbReference type="Gene3D" id="1.10.890.20">
    <property type="match status" value="1"/>
</dbReference>
<dbReference type="eggNOG" id="ENOG502QQHN">
    <property type="taxonomic scope" value="Eukaryota"/>
</dbReference>
<dbReference type="InterPro" id="IPR016087">
    <property type="entry name" value="Chalcone_isomerase"/>
</dbReference>
<organism evidence="3 4">
    <name type="scientific">Amborella trichopoda</name>
    <dbReference type="NCBI Taxonomy" id="13333"/>
    <lineage>
        <taxon>Eukaryota</taxon>
        <taxon>Viridiplantae</taxon>
        <taxon>Streptophyta</taxon>
        <taxon>Embryophyta</taxon>
        <taxon>Tracheophyta</taxon>
        <taxon>Spermatophyta</taxon>
        <taxon>Magnoliopsida</taxon>
        <taxon>Amborellales</taxon>
        <taxon>Amborellaceae</taxon>
        <taxon>Amborella</taxon>
    </lineage>
</organism>
<dbReference type="GO" id="GO:0006631">
    <property type="term" value="P:fatty acid metabolic process"/>
    <property type="evidence" value="ECO:0000318"/>
    <property type="project" value="GO_Central"/>
</dbReference>
<dbReference type="PANTHER" id="PTHR47589:SF4">
    <property type="entry name" value="FATTY-ACID-BINDING PROTEIN 1-LIKE"/>
    <property type="match status" value="1"/>
</dbReference>
<dbReference type="InterPro" id="IPR036298">
    <property type="entry name" value="Chalcone_isomerase_sf"/>
</dbReference>
<dbReference type="HOGENOM" id="CLU_070923_1_1_1"/>
<dbReference type="GO" id="GO:0009570">
    <property type="term" value="C:chloroplast stroma"/>
    <property type="evidence" value="ECO:0000318"/>
    <property type="project" value="GO_Central"/>
</dbReference>
<dbReference type="AlphaFoldDB" id="W1Q0B0"/>
<dbReference type="GO" id="GO:0005504">
    <property type="term" value="F:fatty acid binding"/>
    <property type="evidence" value="ECO:0000318"/>
    <property type="project" value="GO_Central"/>
</dbReference>
<evidence type="ECO:0000259" key="2">
    <source>
        <dbReference type="Pfam" id="PF16036"/>
    </source>
</evidence>
<dbReference type="Gene3D" id="3.50.70.10">
    <property type="match status" value="1"/>
</dbReference>
<dbReference type="InterPro" id="IPR016089">
    <property type="entry name" value="Chalcone_isomerase_bundle_sf"/>
</dbReference>
<evidence type="ECO:0000313" key="3">
    <source>
        <dbReference type="EMBL" id="ERN13811.1"/>
    </source>
</evidence>
<feature type="domain" description="Chalcone isomerase" evidence="2">
    <location>
        <begin position="20"/>
        <end position="203"/>
    </location>
</feature>
<keyword evidence="4" id="KW-1185">Reference proteome</keyword>
<reference evidence="4" key="1">
    <citation type="journal article" date="2013" name="Science">
        <title>The Amborella genome and the evolution of flowering plants.</title>
        <authorList>
            <consortium name="Amborella Genome Project"/>
        </authorList>
    </citation>
    <scope>NUCLEOTIDE SEQUENCE [LARGE SCALE GENOMIC DNA]</scope>
</reference>
<dbReference type="Pfam" id="PF16036">
    <property type="entry name" value="Chalcone_3"/>
    <property type="match status" value="1"/>
</dbReference>
<dbReference type="OrthoDB" id="18193at2759"/>
<dbReference type="SUPFAM" id="SSF54626">
    <property type="entry name" value="Chalcone isomerase"/>
    <property type="match status" value="1"/>
</dbReference>
<accession>W1Q0B0</accession>